<organism evidence="2 3">
    <name type="scientific">Shewanella submarina</name>
    <dbReference type="NCBI Taxonomy" id="2016376"/>
    <lineage>
        <taxon>Bacteria</taxon>
        <taxon>Pseudomonadati</taxon>
        <taxon>Pseudomonadota</taxon>
        <taxon>Gammaproteobacteria</taxon>
        <taxon>Alteromonadales</taxon>
        <taxon>Shewanellaceae</taxon>
        <taxon>Shewanella</taxon>
    </lineage>
</organism>
<gene>
    <name evidence="2" type="ORF">ACFOE0_05270</name>
</gene>
<keyword evidence="1" id="KW-0812">Transmembrane</keyword>
<accession>A0ABV7G7V2</accession>
<sequence>MKIIFKVLGVVWSISFLSFIALLMYSLRGGELPIEAKNYINYFQSFLTSHWFFVFFVFMWFGGSFYMARTSGWQTLALKYTDNGSKRPLKFHTGNGYIGEVRHNGILRVAADEKGFYLRVLLPFKFGHKNLFISWCEVSAVRLEDGLFAKNTPHFIRGVSKAFLSRKCLAITLKKYPEQIITLQGVEDFVDYLPESLKGGI</sequence>
<feature type="transmembrane region" description="Helical" evidence="1">
    <location>
        <begin position="7"/>
        <end position="27"/>
    </location>
</feature>
<reference evidence="3" key="1">
    <citation type="journal article" date="2019" name="Int. J. Syst. Evol. Microbiol.">
        <title>The Global Catalogue of Microorganisms (GCM) 10K type strain sequencing project: providing services to taxonomists for standard genome sequencing and annotation.</title>
        <authorList>
            <consortium name="The Broad Institute Genomics Platform"/>
            <consortium name="The Broad Institute Genome Sequencing Center for Infectious Disease"/>
            <person name="Wu L."/>
            <person name="Ma J."/>
        </authorList>
    </citation>
    <scope>NUCLEOTIDE SEQUENCE [LARGE SCALE GENOMIC DNA]</scope>
    <source>
        <strain evidence="3">KCTC 52277</strain>
    </source>
</reference>
<dbReference type="RefSeq" id="WP_248935143.1">
    <property type="nucleotide sequence ID" value="NZ_JAKILF010000002.1"/>
</dbReference>
<keyword evidence="1" id="KW-1133">Transmembrane helix</keyword>
<evidence type="ECO:0000313" key="2">
    <source>
        <dbReference type="EMBL" id="MFC3137599.1"/>
    </source>
</evidence>
<evidence type="ECO:0000256" key="1">
    <source>
        <dbReference type="SAM" id="Phobius"/>
    </source>
</evidence>
<proteinExistence type="predicted"/>
<keyword evidence="1" id="KW-0472">Membrane</keyword>
<protein>
    <submittedName>
        <fullName evidence="2">Uncharacterized protein</fullName>
    </submittedName>
</protein>
<dbReference type="Proteomes" id="UP001595621">
    <property type="component" value="Unassembled WGS sequence"/>
</dbReference>
<feature type="transmembrane region" description="Helical" evidence="1">
    <location>
        <begin position="39"/>
        <end position="61"/>
    </location>
</feature>
<keyword evidence="3" id="KW-1185">Reference proteome</keyword>
<name>A0ABV7G7V2_9GAMM</name>
<dbReference type="EMBL" id="JBHRTD010000006">
    <property type="protein sequence ID" value="MFC3137599.1"/>
    <property type="molecule type" value="Genomic_DNA"/>
</dbReference>
<comment type="caution">
    <text evidence="2">The sequence shown here is derived from an EMBL/GenBank/DDBJ whole genome shotgun (WGS) entry which is preliminary data.</text>
</comment>
<evidence type="ECO:0000313" key="3">
    <source>
        <dbReference type="Proteomes" id="UP001595621"/>
    </source>
</evidence>